<dbReference type="EMBL" id="LOMY01000148">
    <property type="protein sequence ID" value="OCQ51388.1"/>
    <property type="molecule type" value="Genomic_DNA"/>
</dbReference>
<sequence length="230" mass="27229">MKKTYRIAITLFIVIGSLGLWNQISLKNKMAVLVDNPDPNYLHDKVWFDASKWLNSGNYIKIDDFYLIKLNPIDLNKLPDAKYYLAYDIYHNMLRKKYGDLDRTANFHELVEKVISPIDKKEEASAKRDIAGTERLIELISPLTYEYLYSCFDKEKREPIIDTLLVSFSYKGEKYEMLIDAIDDKEEKPGTLIYRHFITARSIQSYGTFYKEHHPLTYKLYLEEKQKEKK</sequence>
<comment type="caution">
    <text evidence="1">The sequence shown here is derived from an EMBL/GenBank/DDBJ whole genome shotgun (WGS) entry which is preliminary data.</text>
</comment>
<proteinExistence type="predicted"/>
<evidence type="ECO:0000313" key="2">
    <source>
        <dbReference type="Proteomes" id="UP000093476"/>
    </source>
</evidence>
<gene>
    <name evidence="1" type="ORF">Ppb6_03428</name>
</gene>
<name>A0A1C0U0D5_9GAMM</name>
<dbReference type="Proteomes" id="UP000093476">
    <property type="component" value="Unassembled WGS sequence"/>
</dbReference>
<protein>
    <submittedName>
        <fullName evidence="1">Uncharacterized protein</fullName>
    </submittedName>
</protein>
<reference evidence="1 2" key="1">
    <citation type="submission" date="2015-12" db="EMBL/GenBank/DDBJ databases">
        <title>Genome comparisons provide insights into the role of secondary metabolites in the pathogenic phase of the Photorhabdus life cycle.</title>
        <authorList>
            <person name="Tobias N.J."/>
            <person name="Mishra B."/>
            <person name="Gupta D.K."/>
            <person name="Thines M."/>
            <person name="Stinear T.P."/>
            <person name="Bode H.B."/>
        </authorList>
    </citation>
    <scope>NUCLEOTIDE SEQUENCE [LARGE SCALE GENOMIC DNA]</scope>
    <source>
        <strain evidence="1 2">PB68.1</strain>
    </source>
</reference>
<organism evidence="1 2">
    <name type="scientific">Photorhabdus australis subsp. thailandensis</name>
    <dbReference type="NCBI Taxonomy" id="2805096"/>
    <lineage>
        <taxon>Bacteria</taxon>
        <taxon>Pseudomonadati</taxon>
        <taxon>Pseudomonadota</taxon>
        <taxon>Gammaproteobacteria</taxon>
        <taxon>Enterobacterales</taxon>
        <taxon>Morganellaceae</taxon>
        <taxon>Photorhabdus</taxon>
    </lineage>
</organism>
<dbReference type="RefSeq" id="WP_065824133.1">
    <property type="nucleotide sequence ID" value="NZ_CAWMQZ010000148.1"/>
</dbReference>
<dbReference type="PATRIC" id="fig|286156.4.peg.3939"/>
<evidence type="ECO:0000313" key="1">
    <source>
        <dbReference type="EMBL" id="OCQ51388.1"/>
    </source>
</evidence>
<dbReference type="AlphaFoldDB" id="A0A1C0U0D5"/>
<accession>A0A1C0U0D5</accession>
<keyword evidence="2" id="KW-1185">Reference proteome</keyword>